<sequence>MKHESKTIGQSRTWAAALCGQLEDSSGLEASAALFVFWEWAVRESKNKYPWLVYMRWGCSRSRLIRKRDDAMKEYLRKAGK</sequence>
<evidence type="ECO:0000313" key="2">
    <source>
        <dbReference type="Proteomes" id="UP000295706"/>
    </source>
</evidence>
<protein>
    <submittedName>
        <fullName evidence="1">Uncharacterized protein</fullName>
    </submittedName>
</protein>
<reference evidence="1 2" key="1">
    <citation type="submission" date="2019-02" db="EMBL/GenBank/DDBJ databases">
        <title>Arundinibacter roseus gen. nov., sp. nov., a new member of the family Cytophagaceae.</title>
        <authorList>
            <person name="Szuroczki S."/>
            <person name="Khayer B."/>
            <person name="Sproer C."/>
            <person name="Toumi M."/>
            <person name="Szabo A."/>
            <person name="Felfoldi T."/>
            <person name="Schumann P."/>
            <person name="Toth E."/>
        </authorList>
    </citation>
    <scope>NUCLEOTIDE SEQUENCE [LARGE SCALE GENOMIC DNA]</scope>
    <source>
        <strain evidence="1 2">DMA-k-7a</strain>
    </source>
</reference>
<dbReference type="EMBL" id="SMJU01000018">
    <property type="protein sequence ID" value="TDB60068.1"/>
    <property type="molecule type" value="Genomic_DNA"/>
</dbReference>
<proteinExistence type="predicted"/>
<accession>A0A4R4JYX7</accession>
<dbReference type="AlphaFoldDB" id="A0A4R4JYX7"/>
<dbReference type="RefSeq" id="WP_132121664.1">
    <property type="nucleotide sequence ID" value="NZ_SMJU01000018.1"/>
</dbReference>
<comment type="caution">
    <text evidence="1">The sequence shown here is derived from an EMBL/GenBank/DDBJ whole genome shotgun (WGS) entry which is preliminary data.</text>
</comment>
<dbReference type="Proteomes" id="UP000295706">
    <property type="component" value="Unassembled WGS sequence"/>
</dbReference>
<gene>
    <name evidence="1" type="ORF">EZE20_21595</name>
</gene>
<evidence type="ECO:0000313" key="1">
    <source>
        <dbReference type="EMBL" id="TDB60068.1"/>
    </source>
</evidence>
<organism evidence="1 2">
    <name type="scientific">Arundinibacter roseus</name>
    <dbReference type="NCBI Taxonomy" id="2070510"/>
    <lineage>
        <taxon>Bacteria</taxon>
        <taxon>Pseudomonadati</taxon>
        <taxon>Bacteroidota</taxon>
        <taxon>Cytophagia</taxon>
        <taxon>Cytophagales</taxon>
        <taxon>Spirosomataceae</taxon>
        <taxon>Arundinibacter</taxon>
    </lineage>
</organism>
<keyword evidence="2" id="KW-1185">Reference proteome</keyword>
<name>A0A4R4JYX7_9BACT</name>